<dbReference type="NCBIfam" id="TIGR01470">
    <property type="entry name" value="cysG_Nterm"/>
    <property type="match status" value="1"/>
</dbReference>
<dbReference type="InterPro" id="IPR028281">
    <property type="entry name" value="Sirohaem_synthase_central"/>
</dbReference>
<feature type="domain" description="Siroheme synthase central" evidence="8">
    <location>
        <begin position="119"/>
        <end position="145"/>
    </location>
</feature>
<evidence type="ECO:0000256" key="5">
    <source>
        <dbReference type="ARBA" id="ARBA00023244"/>
    </source>
</evidence>
<dbReference type="Pfam" id="PF14824">
    <property type="entry name" value="Sirohm_synth_M"/>
    <property type="match status" value="1"/>
</dbReference>
<organism evidence="9 10">
    <name type="scientific">Sporomusa malonica</name>
    <dbReference type="NCBI Taxonomy" id="112901"/>
    <lineage>
        <taxon>Bacteria</taxon>
        <taxon>Bacillati</taxon>
        <taxon>Bacillota</taxon>
        <taxon>Negativicutes</taxon>
        <taxon>Selenomonadales</taxon>
        <taxon>Sporomusaceae</taxon>
        <taxon>Sporomusa</taxon>
    </lineage>
</organism>
<evidence type="ECO:0000313" key="10">
    <source>
        <dbReference type="Proteomes" id="UP000192738"/>
    </source>
</evidence>
<evidence type="ECO:0000259" key="8">
    <source>
        <dbReference type="Pfam" id="PF14824"/>
    </source>
</evidence>
<keyword evidence="5" id="KW-0627">Porphyrin biosynthesis</keyword>
<keyword evidence="4" id="KW-0520">NAD</keyword>
<dbReference type="InterPro" id="IPR036291">
    <property type="entry name" value="NAD(P)-bd_dom_sf"/>
</dbReference>
<dbReference type="UniPathway" id="UPA00262">
    <property type="reaction ID" value="UER00222"/>
</dbReference>
<dbReference type="GO" id="GO:0004325">
    <property type="term" value="F:ferrochelatase activity"/>
    <property type="evidence" value="ECO:0007669"/>
    <property type="project" value="InterPro"/>
</dbReference>
<dbReference type="PANTHER" id="PTHR35330:SF1">
    <property type="entry name" value="SIROHEME BIOSYNTHESIS PROTEIN MET8"/>
    <property type="match status" value="1"/>
</dbReference>
<evidence type="ECO:0000313" key="9">
    <source>
        <dbReference type="EMBL" id="SMD10530.1"/>
    </source>
</evidence>
<dbReference type="Pfam" id="PF13241">
    <property type="entry name" value="NAD_binding_7"/>
    <property type="match status" value="1"/>
</dbReference>
<dbReference type="InterPro" id="IPR006367">
    <property type="entry name" value="Sirohaem_synthase_N"/>
</dbReference>
<dbReference type="InterPro" id="IPR042518">
    <property type="entry name" value="SirC_C"/>
</dbReference>
<evidence type="ECO:0000256" key="2">
    <source>
        <dbReference type="ARBA" id="ARBA00012400"/>
    </source>
</evidence>
<dbReference type="SUPFAM" id="SSF75615">
    <property type="entry name" value="Siroheme synthase middle domains-like"/>
    <property type="match status" value="1"/>
</dbReference>
<keyword evidence="10" id="KW-1185">Reference proteome</keyword>
<accession>A0A1W2ELD7</accession>
<dbReference type="GO" id="GO:0019354">
    <property type="term" value="P:siroheme biosynthetic process"/>
    <property type="evidence" value="ECO:0007669"/>
    <property type="project" value="UniProtKB-UniPathway"/>
</dbReference>
<gene>
    <name evidence="9" type="ORF">SAMN04488500_12630</name>
</gene>
<evidence type="ECO:0000256" key="6">
    <source>
        <dbReference type="ARBA" id="ARBA00047561"/>
    </source>
</evidence>
<dbReference type="RefSeq" id="WP_084578004.1">
    <property type="nucleotide sequence ID" value="NZ_CP155572.1"/>
</dbReference>
<evidence type="ECO:0000256" key="3">
    <source>
        <dbReference type="ARBA" id="ARBA00023002"/>
    </source>
</evidence>
<keyword evidence="3" id="KW-0560">Oxidoreductase</keyword>
<dbReference type="EC" id="1.3.1.76" evidence="2"/>
<dbReference type="SUPFAM" id="SSF51735">
    <property type="entry name" value="NAD(P)-binding Rossmann-fold domains"/>
    <property type="match status" value="1"/>
</dbReference>
<feature type="domain" description="Sirohaem synthase dimerisation" evidence="7">
    <location>
        <begin position="151"/>
        <end position="205"/>
    </location>
</feature>
<dbReference type="AlphaFoldDB" id="A0A1W2ELD7"/>
<evidence type="ECO:0000259" key="7">
    <source>
        <dbReference type="Pfam" id="PF10414"/>
    </source>
</evidence>
<dbReference type="InterPro" id="IPR019478">
    <property type="entry name" value="Sirohaem_synthase_dimer_dom"/>
</dbReference>
<name>A0A1W2ELD7_9FIRM</name>
<dbReference type="OrthoDB" id="9773765at2"/>
<dbReference type="InterPro" id="IPR028161">
    <property type="entry name" value="Met8-like"/>
</dbReference>
<comment type="pathway">
    <text evidence="1">Porphyrin-containing compound metabolism; siroheme biosynthesis; sirohydrochlorin from precorrin-2: step 1/1.</text>
</comment>
<evidence type="ECO:0000256" key="1">
    <source>
        <dbReference type="ARBA" id="ARBA00005010"/>
    </source>
</evidence>
<protein>
    <recommendedName>
        <fullName evidence="2">precorrin-2 dehydrogenase</fullName>
        <ecNumber evidence="2">1.3.1.76</ecNumber>
    </recommendedName>
</protein>
<dbReference type="GO" id="GO:0043115">
    <property type="term" value="F:precorrin-2 dehydrogenase activity"/>
    <property type="evidence" value="ECO:0007669"/>
    <property type="project" value="UniProtKB-EC"/>
</dbReference>
<dbReference type="EMBL" id="FWXI01000026">
    <property type="protein sequence ID" value="SMD10530.1"/>
    <property type="molecule type" value="Genomic_DNA"/>
</dbReference>
<comment type="catalytic activity">
    <reaction evidence="6">
        <text>precorrin-2 + NAD(+) = sirohydrochlorin + NADH + 2 H(+)</text>
        <dbReference type="Rhea" id="RHEA:15613"/>
        <dbReference type="ChEBI" id="CHEBI:15378"/>
        <dbReference type="ChEBI" id="CHEBI:57540"/>
        <dbReference type="ChEBI" id="CHEBI:57945"/>
        <dbReference type="ChEBI" id="CHEBI:58351"/>
        <dbReference type="ChEBI" id="CHEBI:58827"/>
        <dbReference type="EC" id="1.3.1.76"/>
    </reaction>
</comment>
<dbReference type="Pfam" id="PF10414">
    <property type="entry name" value="CysG_dimeriser"/>
    <property type="match status" value="1"/>
</dbReference>
<dbReference type="Proteomes" id="UP000192738">
    <property type="component" value="Unassembled WGS sequence"/>
</dbReference>
<dbReference type="PANTHER" id="PTHR35330">
    <property type="entry name" value="SIROHEME BIOSYNTHESIS PROTEIN MET8"/>
    <property type="match status" value="1"/>
</dbReference>
<reference evidence="9 10" key="1">
    <citation type="submission" date="2017-04" db="EMBL/GenBank/DDBJ databases">
        <authorList>
            <person name="Afonso C.L."/>
            <person name="Miller P.J."/>
            <person name="Scott M.A."/>
            <person name="Spackman E."/>
            <person name="Goraichik I."/>
            <person name="Dimitrov K.M."/>
            <person name="Suarez D.L."/>
            <person name="Swayne D.E."/>
        </authorList>
    </citation>
    <scope>NUCLEOTIDE SEQUENCE [LARGE SCALE GENOMIC DNA]</scope>
    <source>
        <strain evidence="9 10">DSM 5090</strain>
    </source>
</reference>
<evidence type="ECO:0000256" key="4">
    <source>
        <dbReference type="ARBA" id="ARBA00023027"/>
    </source>
</evidence>
<dbReference type="Gene3D" id="1.10.8.610">
    <property type="entry name" value="SirC, precorrin-2 dehydrogenase, C-terminal helical domain-like"/>
    <property type="match status" value="1"/>
</dbReference>
<proteinExistence type="predicted"/>
<dbReference type="STRING" id="112901.SAMN04488500_12630"/>
<sequence length="214" mass="23106">MELYPINLKLAGRRAAVIGGGGVAERKATSLLAAGAEVSVFSPELTPGLSALHEAGRLVWVPRAYQSGDLHKFFLVFCATNQADINRQAAVEARAAGALVNIADAPELSDFYVPAHIAQGDLLITVSTGGGSPALARRLKEDIAARYGPEYGQYLALIAKLRPEMKSRLATAKERESFWRETIDHEALYLLKEGKFSEAEERIRHAACCTGPES</sequence>
<dbReference type="Gene3D" id="3.40.50.720">
    <property type="entry name" value="NAD(P)-binding Rossmann-like Domain"/>
    <property type="match status" value="1"/>
</dbReference>